<reference evidence="6" key="1">
    <citation type="submission" date="2022-11" db="EMBL/GenBank/DDBJ databases">
        <title>High-quality draft genome sequence of Galbibacter sp. strain CMA-7.</title>
        <authorList>
            <person name="Wei L."/>
            <person name="Dong C."/>
            <person name="Shao Z."/>
        </authorList>
    </citation>
    <scope>NUCLEOTIDE SEQUENCE</scope>
    <source>
        <strain evidence="6">CMA-7</strain>
    </source>
</reference>
<evidence type="ECO:0000313" key="7">
    <source>
        <dbReference type="Proteomes" id="UP001153642"/>
    </source>
</evidence>
<dbReference type="Pfam" id="PF01612">
    <property type="entry name" value="DNA_pol_A_exo1"/>
    <property type="match status" value="1"/>
</dbReference>
<dbReference type="SMART" id="SM00474">
    <property type="entry name" value="35EXOc"/>
    <property type="match status" value="1"/>
</dbReference>
<dbReference type="SUPFAM" id="SSF53098">
    <property type="entry name" value="Ribonuclease H-like"/>
    <property type="match status" value="1"/>
</dbReference>
<dbReference type="RefSeq" id="WP_277900160.1">
    <property type="nucleotide sequence ID" value="NZ_JAPMUA010000003.1"/>
</dbReference>
<keyword evidence="7" id="KW-1185">Reference proteome</keyword>
<evidence type="ECO:0000256" key="3">
    <source>
        <dbReference type="ARBA" id="ARBA00049244"/>
    </source>
</evidence>
<dbReference type="SMART" id="SM00479">
    <property type="entry name" value="EXOIII"/>
    <property type="match status" value="1"/>
</dbReference>
<gene>
    <name evidence="6" type="ORF">OSR52_08575</name>
</gene>
<dbReference type="PANTHER" id="PTHR10133">
    <property type="entry name" value="DNA POLYMERASE I"/>
    <property type="match status" value="1"/>
</dbReference>
<dbReference type="EC" id="2.7.7.7" evidence="2"/>
<dbReference type="InterPro" id="IPR002298">
    <property type="entry name" value="DNA_polymerase_A"/>
</dbReference>
<evidence type="ECO:0000313" key="6">
    <source>
        <dbReference type="EMBL" id="MDG3585924.1"/>
    </source>
</evidence>
<comment type="catalytic activity">
    <reaction evidence="3">
        <text>DNA(n) + a 2'-deoxyribonucleoside 5'-triphosphate = DNA(n+1) + diphosphate</text>
        <dbReference type="Rhea" id="RHEA:22508"/>
        <dbReference type="Rhea" id="RHEA-COMP:17339"/>
        <dbReference type="Rhea" id="RHEA-COMP:17340"/>
        <dbReference type="ChEBI" id="CHEBI:33019"/>
        <dbReference type="ChEBI" id="CHEBI:61560"/>
        <dbReference type="ChEBI" id="CHEBI:173112"/>
        <dbReference type="EC" id="2.7.7.7"/>
    </reaction>
</comment>
<evidence type="ECO:0000256" key="2">
    <source>
        <dbReference type="ARBA" id="ARBA00012417"/>
    </source>
</evidence>
<evidence type="ECO:0000256" key="1">
    <source>
        <dbReference type="ARBA" id="ARBA00007705"/>
    </source>
</evidence>
<dbReference type="InterPro" id="IPR013520">
    <property type="entry name" value="Ribonucl_H"/>
</dbReference>
<dbReference type="InterPro" id="IPR012337">
    <property type="entry name" value="RNaseH-like_sf"/>
</dbReference>
<dbReference type="Proteomes" id="UP001153642">
    <property type="component" value="Unassembled WGS sequence"/>
</dbReference>
<proteinExistence type="inferred from homology"/>
<protein>
    <recommendedName>
        <fullName evidence="2">DNA-directed DNA polymerase</fullName>
        <ecNumber evidence="2">2.7.7.7</ecNumber>
    </recommendedName>
</protein>
<sequence>MGKYNNGDFISYWYSDKKGTLCIDNLKFMKHLAEDHGYCNAMIYGTRQYARIEDNVVEVFDDKTFIIDYELRWLDANFDFKVDEDVLKDAIKGKLLNKTQFLLGNPSLMFLPLKHIDLHFDTATESYFYFKNTVVKVTAQEISCIAYKDLQGYVLKEQIVDRVYTPPKAEDILATPYALFCYNICNQDPTRFEPLMTVTGYLLSRFQDPANTKAIVLLDAHINELDGQIEGGRGKSLKASSLGYMRSLIDIDGKEFSSSYDFKFGSVTASTNILCINDLKPNENFENHFGLTEGITINQKYKPVVKIPFNRSPKRLFTSNHMLKAPSGNSTDRRLYLFELGDYYGKHLTVYDDFGHYFFHDWNQEQWNEFTFFMLCCVQLYLEKGLIKAPSIHLEQRRLVTEVGIEYMDFFDELLTSTTSRFHKKEQYKDFIAGGYVLAKNRPTQRTFTIKLKKYLACKEIDYIETPQNTKAYIQIIGEAYNKEQQFLTLKDVDVSYKTVNTPIKMTKMVKALTKHFETVKEKIMAVDLETTSLDPLEGKIISVAISVEKHKGYNVFLPKQSAQVASFLAPLLTFLEDGTISKVFHNYKFDCKFLHHYNIQLGGVIHDTMLLDYLLDPNRKIHGLKEISELHLGYKQISFKKMLDGKDITEVPVDELTQYAVEDADLTLQLYHYLTQKLQEDE</sequence>
<comment type="caution">
    <text evidence="6">The sequence shown here is derived from an EMBL/GenBank/DDBJ whole genome shotgun (WGS) entry which is preliminary data.</text>
</comment>
<dbReference type="InterPro" id="IPR036397">
    <property type="entry name" value="RNaseH_sf"/>
</dbReference>
<name>A0ABT6FS99_9FLAO</name>
<dbReference type="Gene3D" id="3.30.420.10">
    <property type="entry name" value="Ribonuclease H-like superfamily/Ribonuclease H"/>
    <property type="match status" value="1"/>
</dbReference>
<accession>A0ABT6FS99</accession>
<comment type="similarity">
    <text evidence="1">Belongs to the DNA polymerase type-A family.</text>
</comment>
<dbReference type="InterPro" id="IPR002562">
    <property type="entry name" value="3'-5'_exonuclease_dom"/>
</dbReference>
<evidence type="ECO:0000259" key="5">
    <source>
        <dbReference type="SMART" id="SM00479"/>
    </source>
</evidence>
<evidence type="ECO:0000259" key="4">
    <source>
        <dbReference type="SMART" id="SM00474"/>
    </source>
</evidence>
<dbReference type="PANTHER" id="PTHR10133:SF27">
    <property type="entry name" value="DNA POLYMERASE NU"/>
    <property type="match status" value="1"/>
</dbReference>
<dbReference type="EMBL" id="JAPMUA010000003">
    <property type="protein sequence ID" value="MDG3585924.1"/>
    <property type="molecule type" value="Genomic_DNA"/>
</dbReference>
<feature type="domain" description="Exonuclease" evidence="5">
    <location>
        <begin position="523"/>
        <end position="681"/>
    </location>
</feature>
<feature type="domain" description="3'-5' exonuclease" evidence="4">
    <location>
        <begin position="497"/>
        <end position="680"/>
    </location>
</feature>
<organism evidence="6 7">
    <name type="scientific">Galbibacter pacificus</name>
    <dbReference type="NCBI Taxonomy" id="2996052"/>
    <lineage>
        <taxon>Bacteria</taxon>
        <taxon>Pseudomonadati</taxon>
        <taxon>Bacteroidota</taxon>
        <taxon>Flavobacteriia</taxon>
        <taxon>Flavobacteriales</taxon>
        <taxon>Flavobacteriaceae</taxon>
        <taxon>Galbibacter</taxon>
    </lineage>
</organism>
<dbReference type="CDD" id="cd06139">
    <property type="entry name" value="DNA_polA_I_Ecoli_like_exo"/>
    <property type="match status" value="1"/>
</dbReference>